<dbReference type="KEGG" id="lar:lam_198"/>
<dbReference type="eggNOG" id="COG2818">
    <property type="taxonomic scope" value="Bacteria"/>
</dbReference>
<dbReference type="PANTHER" id="PTHR30037">
    <property type="entry name" value="DNA-3-METHYLADENINE GLYCOSYLASE 1"/>
    <property type="match status" value="1"/>
</dbReference>
<reference evidence="2 3" key="1">
    <citation type="journal article" date="2014" name="Mol. Plant Microbe Interact.">
        <title>The complete genome sequence of Candidatus Liberibacter americanus, associated with citrus Huanglongbing.</title>
        <authorList>
            <person name="Wulff N.A."/>
            <person name="Zhang S."/>
            <person name="Setubal J.C."/>
            <person name="Almeida N.F."/>
            <person name="Martins E.C."/>
            <person name="Harakava R."/>
            <person name="Kumar D."/>
            <person name="Rangel L.T."/>
            <person name="Foissac X."/>
            <person name="Bove J."/>
            <person name="Gabriel D.W."/>
        </authorList>
    </citation>
    <scope>NUCLEOTIDE SEQUENCE [LARGE SCALE GENOMIC DNA]</scope>
    <source>
        <strain evidence="2 3">Sao Paulo</strain>
    </source>
</reference>
<dbReference type="PANTHER" id="PTHR30037:SF4">
    <property type="entry name" value="DNA-3-METHYLADENINE GLYCOSYLASE I"/>
    <property type="match status" value="1"/>
</dbReference>
<dbReference type="InterPro" id="IPR052891">
    <property type="entry name" value="DNA-3mA_glycosylase"/>
</dbReference>
<dbReference type="InterPro" id="IPR011257">
    <property type="entry name" value="DNA_glycosylase"/>
</dbReference>
<keyword evidence="3" id="KW-1185">Reference proteome</keyword>
<dbReference type="GO" id="GO:0006284">
    <property type="term" value="P:base-excision repair"/>
    <property type="evidence" value="ECO:0007669"/>
    <property type="project" value="InterPro"/>
</dbReference>
<dbReference type="PATRIC" id="fig|1261131.3.peg.189"/>
<dbReference type="AlphaFoldDB" id="U6B743"/>
<dbReference type="GO" id="GO:0008725">
    <property type="term" value="F:DNA-3-methyladenine glycosylase activity"/>
    <property type="evidence" value="ECO:0007669"/>
    <property type="project" value="InterPro"/>
</dbReference>
<keyword evidence="1" id="KW-0862">Zinc</keyword>
<gene>
    <name evidence="2" type="primary">tag</name>
    <name evidence="2" type="ORF">lam_198</name>
</gene>
<keyword evidence="1" id="KW-0479">Metal-binding</keyword>
<sequence>MIKGYNINKLQEINKPLKLLRGEDNKLRCHWQSNIEDYLLYHDQEWGFPVFNDDKLFENICLEIFQAGISWLTILRKRQLLREIFCEFQIERIASFTEKDISRILHIPKAIHNRRKILSIINNARKTIKIKEELGSLSCYIWKYEETKEHKKESTTTASIQLTENLKKRGFTFIGPTIIKSFMEASGLINGHIKGCINHDKINKIRNNIKQPLILN</sequence>
<feature type="binding site" evidence="1">
    <location>
        <position position="192"/>
    </location>
    <ligand>
        <name>Zn(2+)</name>
        <dbReference type="ChEBI" id="CHEBI:29105"/>
    </ligand>
</feature>
<evidence type="ECO:0000313" key="3">
    <source>
        <dbReference type="Proteomes" id="UP000017862"/>
    </source>
</evidence>
<protein>
    <submittedName>
        <fullName evidence="2">3-Methyladenine DNA glycosylase</fullName>
    </submittedName>
</protein>
<dbReference type="HOGENOM" id="CLU_083758_2_0_5"/>
<dbReference type="SUPFAM" id="SSF48150">
    <property type="entry name" value="DNA-glycosylase"/>
    <property type="match status" value="1"/>
</dbReference>
<proteinExistence type="predicted"/>
<dbReference type="Pfam" id="PF03352">
    <property type="entry name" value="Adenine_glyco"/>
    <property type="match status" value="1"/>
</dbReference>
<dbReference type="Gene3D" id="1.10.340.30">
    <property type="entry name" value="Hypothetical protein, domain 2"/>
    <property type="match status" value="1"/>
</dbReference>
<feature type="binding site" evidence="1">
    <location>
        <position position="29"/>
    </location>
    <ligand>
        <name>Zn(2+)</name>
        <dbReference type="ChEBI" id="CHEBI:29105"/>
    </ligand>
</feature>
<dbReference type="InterPro" id="IPR005019">
    <property type="entry name" value="Adenine_glyco"/>
</dbReference>
<dbReference type="GO" id="GO:0046872">
    <property type="term" value="F:metal ion binding"/>
    <property type="evidence" value="ECO:0007669"/>
    <property type="project" value="UniProtKB-KW"/>
</dbReference>
<accession>U6B743</accession>
<feature type="binding site" evidence="1">
    <location>
        <position position="42"/>
    </location>
    <ligand>
        <name>Zn(2+)</name>
        <dbReference type="ChEBI" id="CHEBI:29105"/>
    </ligand>
</feature>
<name>U6B743_9HYPH</name>
<evidence type="ECO:0000256" key="1">
    <source>
        <dbReference type="PIRSR" id="PIRSR605019-1"/>
    </source>
</evidence>
<feature type="binding site" evidence="1">
    <location>
        <position position="196"/>
    </location>
    <ligand>
        <name>Zn(2+)</name>
        <dbReference type="ChEBI" id="CHEBI:29105"/>
    </ligand>
</feature>
<dbReference type="EMBL" id="CP006604">
    <property type="protein sequence ID" value="AHA27572.1"/>
    <property type="molecule type" value="Genomic_DNA"/>
</dbReference>
<dbReference type="STRING" id="1261131.lam_198"/>
<dbReference type="Proteomes" id="UP000017862">
    <property type="component" value="Chromosome"/>
</dbReference>
<evidence type="ECO:0000313" key="2">
    <source>
        <dbReference type="EMBL" id="AHA27572.1"/>
    </source>
</evidence>
<organism evidence="2 3">
    <name type="scientific">Candidatus Liberibacter americanus str. Sao Paulo</name>
    <dbReference type="NCBI Taxonomy" id="1261131"/>
    <lineage>
        <taxon>Bacteria</taxon>
        <taxon>Pseudomonadati</taxon>
        <taxon>Pseudomonadota</taxon>
        <taxon>Alphaproteobacteria</taxon>
        <taxon>Hyphomicrobiales</taxon>
        <taxon>Rhizobiaceae</taxon>
        <taxon>Liberibacter</taxon>
    </lineage>
</organism>